<dbReference type="PANTHER" id="PTHR43649:SF12">
    <property type="entry name" value="DIACETYLCHITOBIOSE BINDING PROTEIN DASA"/>
    <property type="match status" value="1"/>
</dbReference>
<dbReference type="EMBL" id="DVJN01000067">
    <property type="protein sequence ID" value="HIS92063.1"/>
    <property type="molecule type" value="Genomic_DNA"/>
</dbReference>
<comment type="caution">
    <text evidence="2">The sequence shown here is derived from an EMBL/GenBank/DDBJ whole genome shotgun (WGS) entry which is preliminary data.</text>
</comment>
<keyword evidence="1" id="KW-0732">Signal</keyword>
<evidence type="ECO:0000313" key="3">
    <source>
        <dbReference type="Proteomes" id="UP000824140"/>
    </source>
</evidence>
<reference evidence="2" key="2">
    <citation type="journal article" date="2021" name="PeerJ">
        <title>Extensive microbial diversity within the chicken gut microbiome revealed by metagenomics and culture.</title>
        <authorList>
            <person name="Gilroy R."/>
            <person name="Ravi A."/>
            <person name="Getino M."/>
            <person name="Pursley I."/>
            <person name="Horton D.L."/>
            <person name="Alikhan N.F."/>
            <person name="Baker D."/>
            <person name="Gharbi K."/>
            <person name="Hall N."/>
            <person name="Watson M."/>
            <person name="Adriaenssens E.M."/>
            <person name="Foster-Nyarko E."/>
            <person name="Jarju S."/>
            <person name="Secka A."/>
            <person name="Antonio M."/>
            <person name="Oren A."/>
            <person name="Chaudhuri R.R."/>
            <person name="La Ragione R."/>
            <person name="Hildebrand F."/>
            <person name="Pallen M.J."/>
        </authorList>
    </citation>
    <scope>NUCLEOTIDE SEQUENCE</scope>
    <source>
        <strain evidence="2">13766</strain>
    </source>
</reference>
<protein>
    <submittedName>
        <fullName evidence="2">Carbohydrate ABC transporter substrate-binding protein</fullName>
    </submittedName>
</protein>
<evidence type="ECO:0000256" key="1">
    <source>
        <dbReference type="SAM" id="SignalP"/>
    </source>
</evidence>
<reference evidence="2" key="1">
    <citation type="submission" date="2020-10" db="EMBL/GenBank/DDBJ databases">
        <authorList>
            <person name="Gilroy R."/>
        </authorList>
    </citation>
    <scope>NUCLEOTIDE SEQUENCE</scope>
    <source>
        <strain evidence="2">13766</strain>
    </source>
</reference>
<feature type="chain" id="PRO_5039611631" evidence="1">
    <location>
        <begin position="27"/>
        <end position="501"/>
    </location>
</feature>
<dbReference type="Pfam" id="PF13416">
    <property type="entry name" value="SBP_bac_8"/>
    <property type="match status" value="1"/>
</dbReference>
<gene>
    <name evidence="2" type="ORF">IAA84_03505</name>
</gene>
<dbReference type="Proteomes" id="UP000824140">
    <property type="component" value="Unassembled WGS sequence"/>
</dbReference>
<dbReference type="AlphaFoldDB" id="A0A9D1FZK6"/>
<proteinExistence type="predicted"/>
<dbReference type="InterPro" id="IPR050490">
    <property type="entry name" value="Bact_solute-bd_prot1"/>
</dbReference>
<accession>A0A9D1FZK6</accession>
<dbReference type="PANTHER" id="PTHR43649">
    <property type="entry name" value="ARABINOSE-BINDING PROTEIN-RELATED"/>
    <property type="match status" value="1"/>
</dbReference>
<dbReference type="SUPFAM" id="SSF53850">
    <property type="entry name" value="Periplasmic binding protein-like II"/>
    <property type="match status" value="1"/>
</dbReference>
<sequence length="501" mass="55561">MKKNRLFTMLLCAALVIAAMAPGAMAESDLTYQGTITMYAQAYTPKEASETNPKALTAFETVAQEWEAMHPGIDIVFLEEVAAGTDYNTWLRTRIAGGQAPDIFWTHASNINGGSLPAGCNIDLNEFLQRPNKYIEGNEHWIDTFPDSVIATNAGPNGEQPVINADYVGTAVYYNIELFEQAGIEAPGSDVTWAEYCEICEQLKAAGITPWAFSFGNNQDDTSYINWWTRLFNTNFYYNDFEKLAVIDPNKSTLNAAEIMIAFKNGYFGVDNEKWMAWWPIMKEQVDNYMPADAVSAASTRDTILSQFLTGQIAMIWEGSWGPNDFEAAGIEFEVGSFPFPYMTQESSEYASGAFVSGCVGGPLAAFQYAISSERANNTMTDEKLEACIDWLMFATTPENDSLICNDNGSFIPTVIGSTPSESNANLVALLEADDTVIDDGMVTFANTAFNDLYYRTFQQYLRGDVTLDEAKDLLRDTQEETVDDYIDSLEIDITPYITAE</sequence>
<evidence type="ECO:0000313" key="2">
    <source>
        <dbReference type="EMBL" id="HIS92063.1"/>
    </source>
</evidence>
<dbReference type="InterPro" id="IPR006059">
    <property type="entry name" value="SBP"/>
</dbReference>
<dbReference type="Gene3D" id="3.40.190.10">
    <property type="entry name" value="Periplasmic binding protein-like II"/>
    <property type="match status" value="1"/>
</dbReference>
<organism evidence="2 3">
    <name type="scientific">Candidatus Alectryocaccomicrobium excrementavium</name>
    <dbReference type="NCBI Taxonomy" id="2840668"/>
    <lineage>
        <taxon>Bacteria</taxon>
        <taxon>Bacillati</taxon>
        <taxon>Bacillota</taxon>
        <taxon>Clostridia</taxon>
        <taxon>Candidatus Alectryocaccomicrobium</taxon>
    </lineage>
</organism>
<feature type="signal peptide" evidence="1">
    <location>
        <begin position="1"/>
        <end position="26"/>
    </location>
</feature>
<name>A0A9D1FZK6_9FIRM</name>